<organism evidence="7 8">
    <name type="scientific">Pseudoduganella rivuli</name>
    <dbReference type="NCBI Taxonomy" id="2666085"/>
    <lineage>
        <taxon>Bacteria</taxon>
        <taxon>Pseudomonadati</taxon>
        <taxon>Pseudomonadota</taxon>
        <taxon>Betaproteobacteria</taxon>
        <taxon>Burkholderiales</taxon>
        <taxon>Oxalobacteraceae</taxon>
        <taxon>Telluria group</taxon>
        <taxon>Pseudoduganella</taxon>
    </lineage>
</organism>
<comment type="caution">
    <text evidence="7">The sequence shown here is derived from an EMBL/GenBank/DDBJ whole genome shotgun (WGS) entry which is preliminary data.</text>
</comment>
<dbReference type="GO" id="GO:0000976">
    <property type="term" value="F:transcription cis-regulatory region binding"/>
    <property type="evidence" value="ECO:0007669"/>
    <property type="project" value="TreeGrafter"/>
</dbReference>
<keyword evidence="1" id="KW-0805">Transcription regulation</keyword>
<evidence type="ECO:0000313" key="8">
    <source>
        <dbReference type="Proteomes" id="UP000446768"/>
    </source>
</evidence>
<dbReference type="Proteomes" id="UP000446768">
    <property type="component" value="Unassembled WGS sequence"/>
</dbReference>
<dbReference type="InterPro" id="IPR001647">
    <property type="entry name" value="HTH_TetR"/>
</dbReference>
<sequence length="240" mass="26568">MRSLALEPADLPRTRRTRRGAMAGGSPWQSEKSGQTRIAILEATLDCLVDVGYAQTTAEKIARRAGVSRGAMTHHFKARADVFEAAAQFVIERRADEYDRMIGRIRVHPAGMPGLDDMRDTMAVLQRYFALPSFLALNELQRGARTDVAFRRAMYPLEKALDKKLSDSMVKHFPFLSGVEATRQVLMDLILSSMRPVAIGMAPALTGARLQRLLDQLAAVALREINDARNNNIQSTGDAT</sequence>
<gene>
    <name evidence="7" type="ORF">GJ700_07935</name>
</gene>
<dbReference type="InterPro" id="IPR009057">
    <property type="entry name" value="Homeodomain-like_sf"/>
</dbReference>
<evidence type="ECO:0000256" key="4">
    <source>
        <dbReference type="PROSITE-ProRule" id="PRU00335"/>
    </source>
</evidence>
<dbReference type="Pfam" id="PF00440">
    <property type="entry name" value="TetR_N"/>
    <property type="match status" value="1"/>
</dbReference>
<evidence type="ECO:0000256" key="1">
    <source>
        <dbReference type="ARBA" id="ARBA00023015"/>
    </source>
</evidence>
<evidence type="ECO:0000256" key="2">
    <source>
        <dbReference type="ARBA" id="ARBA00023125"/>
    </source>
</evidence>
<dbReference type="InterPro" id="IPR050109">
    <property type="entry name" value="HTH-type_TetR-like_transc_reg"/>
</dbReference>
<feature type="domain" description="HTH tetR-type" evidence="6">
    <location>
        <begin position="34"/>
        <end position="94"/>
    </location>
</feature>
<keyword evidence="2 4" id="KW-0238">DNA-binding</keyword>
<name>A0A7X2LTA7_9BURK</name>
<feature type="region of interest" description="Disordered" evidence="5">
    <location>
        <begin position="1"/>
        <end position="33"/>
    </location>
</feature>
<proteinExistence type="predicted"/>
<evidence type="ECO:0000259" key="6">
    <source>
        <dbReference type="PROSITE" id="PS50977"/>
    </source>
</evidence>
<feature type="DNA-binding region" description="H-T-H motif" evidence="4">
    <location>
        <begin position="57"/>
        <end position="76"/>
    </location>
</feature>
<dbReference type="PANTHER" id="PTHR30055">
    <property type="entry name" value="HTH-TYPE TRANSCRIPTIONAL REGULATOR RUTR"/>
    <property type="match status" value="1"/>
</dbReference>
<accession>A0A7X2LTA7</accession>
<dbReference type="GO" id="GO:0003700">
    <property type="term" value="F:DNA-binding transcription factor activity"/>
    <property type="evidence" value="ECO:0007669"/>
    <property type="project" value="TreeGrafter"/>
</dbReference>
<protein>
    <submittedName>
        <fullName evidence="7">TetR family transcriptional regulator</fullName>
    </submittedName>
</protein>
<dbReference type="PROSITE" id="PS50977">
    <property type="entry name" value="HTH_TETR_2"/>
    <property type="match status" value="1"/>
</dbReference>
<dbReference type="PANTHER" id="PTHR30055:SF234">
    <property type="entry name" value="HTH-TYPE TRANSCRIPTIONAL REGULATOR BETI"/>
    <property type="match status" value="1"/>
</dbReference>
<dbReference type="EMBL" id="WKJJ01000004">
    <property type="protein sequence ID" value="MRV71654.1"/>
    <property type="molecule type" value="Genomic_DNA"/>
</dbReference>
<dbReference type="SUPFAM" id="SSF46689">
    <property type="entry name" value="Homeodomain-like"/>
    <property type="match status" value="1"/>
</dbReference>
<evidence type="ECO:0000256" key="3">
    <source>
        <dbReference type="ARBA" id="ARBA00023163"/>
    </source>
</evidence>
<keyword evidence="3" id="KW-0804">Transcription</keyword>
<evidence type="ECO:0000256" key="5">
    <source>
        <dbReference type="SAM" id="MobiDB-lite"/>
    </source>
</evidence>
<keyword evidence="8" id="KW-1185">Reference proteome</keyword>
<reference evidence="7 8" key="1">
    <citation type="submission" date="2019-11" db="EMBL/GenBank/DDBJ databases">
        <title>Novel species isolated from a subtropical stream in China.</title>
        <authorList>
            <person name="Lu H."/>
        </authorList>
    </citation>
    <scope>NUCLEOTIDE SEQUENCE [LARGE SCALE GENOMIC DNA]</scope>
    <source>
        <strain evidence="7 8">FT92W</strain>
    </source>
</reference>
<dbReference type="Gene3D" id="1.10.357.10">
    <property type="entry name" value="Tetracycline Repressor, domain 2"/>
    <property type="match status" value="1"/>
</dbReference>
<dbReference type="PRINTS" id="PR00455">
    <property type="entry name" value="HTHTETR"/>
</dbReference>
<dbReference type="RefSeq" id="WP_154372361.1">
    <property type="nucleotide sequence ID" value="NZ_WKJJ01000004.1"/>
</dbReference>
<dbReference type="AlphaFoldDB" id="A0A7X2LTA7"/>
<evidence type="ECO:0000313" key="7">
    <source>
        <dbReference type="EMBL" id="MRV71654.1"/>
    </source>
</evidence>